<organism evidence="3 4">
    <name type="scientific">Dichomitus squalens</name>
    <dbReference type="NCBI Taxonomy" id="114155"/>
    <lineage>
        <taxon>Eukaryota</taxon>
        <taxon>Fungi</taxon>
        <taxon>Dikarya</taxon>
        <taxon>Basidiomycota</taxon>
        <taxon>Agaricomycotina</taxon>
        <taxon>Agaricomycetes</taxon>
        <taxon>Polyporales</taxon>
        <taxon>Polyporaceae</taxon>
        <taxon>Dichomitus</taxon>
    </lineage>
</organism>
<dbReference type="InterPro" id="IPR057678">
    <property type="entry name" value="DUF7918"/>
</dbReference>
<dbReference type="PANTHER" id="PTHR36223">
    <property type="entry name" value="BETA-LACTAMASE-TYPE TRANSPEPTIDASE FOLD DOMAIN CONTAINING PROTEIN"/>
    <property type="match status" value="1"/>
</dbReference>
<dbReference type="Proteomes" id="UP000292082">
    <property type="component" value="Unassembled WGS sequence"/>
</dbReference>
<feature type="region of interest" description="Disordered" evidence="1">
    <location>
        <begin position="220"/>
        <end position="355"/>
    </location>
</feature>
<dbReference type="Pfam" id="PF25534">
    <property type="entry name" value="DUF7918"/>
    <property type="match status" value="1"/>
</dbReference>
<gene>
    <name evidence="3" type="ORF">BD310DRAFT_912168</name>
</gene>
<dbReference type="PANTHER" id="PTHR36223:SF5">
    <property type="entry name" value="BETA-LACTAMASE-TYPE TRANSPEPTIDASE FOLD DOMAIN CONTAINING PROTEIN"/>
    <property type="match status" value="1"/>
</dbReference>
<feature type="compositionally biased region" description="Acidic residues" evidence="1">
    <location>
        <begin position="230"/>
        <end position="246"/>
    </location>
</feature>
<dbReference type="EMBL" id="ML145084">
    <property type="protein sequence ID" value="TBU65832.1"/>
    <property type="molecule type" value="Genomic_DNA"/>
</dbReference>
<dbReference type="OMA" id="RYRTHDW"/>
<evidence type="ECO:0000256" key="1">
    <source>
        <dbReference type="SAM" id="MobiDB-lite"/>
    </source>
</evidence>
<dbReference type="AlphaFoldDB" id="A0A4Q9QDE9"/>
<evidence type="ECO:0000313" key="3">
    <source>
        <dbReference type="EMBL" id="TBU65832.1"/>
    </source>
</evidence>
<proteinExistence type="predicted"/>
<evidence type="ECO:0000313" key="4">
    <source>
        <dbReference type="Proteomes" id="UP000292082"/>
    </source>
</evidence>
<feature type="compositionally biased region" description="Low complexity" evidence="1">
    <location>
        <begin position="261"/>
        <end position="279"/>
    </location>
</feature>
<protein>
    <recommendedName>
        <fullName evidence="2">DUF7918 domain-containing protein</fullName>
    </recommendedName>
</protein>
<feature type="compositionally biased region" description="Low complexity" evidence="1">
    <location>
        <begin position="315"/>
        <end position="324"/>
    </location>
</feature>
<accession>A0A4Q9QDE9</accession>
<name>A0A4Q9QDE9_9APHY</name>
<sequence length="355" mass="39188">MLDHRGFSAWITSDGLELVEFEPRINTQAHTVTCWIAGSVGQPFIVHWRDHGSLVDSASWIYFDGFKVSGQFLYGSGEELRRGVRVGSEEERPFVFSSIDHMDPVGTIGGRPTDKNVGSIVLEIRLIKLVGEREPNTLTPPPDVIRGNRLPGEVAIRYGDVRPASMQKRTYKIEPFDTNAPGPYVTFIFRYRSKDWLVSQGIVGDDEVTSRLLVLPDVDDCSKADLPPLEPEDDENESEYEDEEENANPSAGLPVPTRVASGTRVTSSSQSSEQEPGSSLATSNPPTPGTAPKVKMEELGLGHRPQAPTGMGRVSSTSSSHSFSGTWDPSPSGEPYEEWDEYRPEELDEALNNYF</sequence>
<evidence type="ECO:0000259" key="2">
    <source>
        <dbReference type="Pfam" id="PF25534"/>
    </source>
</evidence>
<keyword evidence="4" id="KW-1185">Reference proteome</keyword>
<reference evidence="3 4" key="1">
    <citation type="submission" date="2019-01" db="EMBL/GenBank/DDBJ databases">
        <title>Draft genome sequences of three monokaryotic isolates of the white-rot basidiomycete fungus Dichomitus squalens.</title>
        <authorList>
            <consortium name="DOE Joint Genome Institute"/>
            <person name="Lopez S.C."/>
            <person name="Andreopoulos B."/>
            <person name="Pangilinan J."/>
            <person name="Lipzen A."/>
            <person name="Riley R."/>
            <person name="Ahrendt S."/>
            <person name="Ng V."/>
            <person name="Barry K."/>
            <person name="Daum C."/>
            <person name="Grigoriev I.V."/>
            <person name="Hilden K.S."/>
            <person name="Makela M.R."/>
            <person name="de Vries R.P."/>
        </authorList>
    </citation>
    <scope>NUCLEOTIDE SEQUENCE [LARGE SCALE GENOMIC DNA]</scope>
    <source>
        <strain evidence="3 4">CBS 464.89</strain>
    </source>
</reference>
<feature type="domain" description="DUF7918" evidence="2">
    <location>
        <begin position="9"/>
        <end position="203"/>
    </location>
</feature>